<dbReference type="Proteomes" id="UP000641025">
    <property type="component" value="Unassembled WGS sequence"/>
</dbReference>
<dbReference type="InterPro" id="IPR010865">
    <property type="entry name" value="DUF1499"/>
</dbReference>
<evidence type="ECO:0000313" key="3">
    <source>
        <dbReference type="Proteomes" id="UP000641025"/>
    </source>
</evidence>
<dbReference type="Pfam" id="PF07386">
    <property type="entry name" value="DUF1499"/>
    <property type="match status" value="1"/>
</dbReference>
<dbReference type="EMBL" id="JAEMHK010000008">
    <property type="protein sequence ID" value="MBJ6800905.1"/>
    <property type="molecule type" value="Genomic_DNA"/>
</dbReference>
<evidence type="ECO:0000313" key="2">
    <source>
        <dbReference type="EMBL" id="MBJ6800905.1"/>
    </source>
</evidence>
<organism evidence="2 3">
    <name type="scientific">Geomonas propionica</name>
    <dbReference type="NCBI Taxonomy" id="2798582"/>
    <lineage>
        <taxon>Bacteria</taxon>
        <taxon>Pseudomonadati</taxon>
        <taxon>Thermodesulfobacteriota</taxon>
        <taxon>Desulfuromonadia</taxon>
        <taxon>Geobacterales</taxon>
        <taxon>Geobacteraceae</taxon>
        <taxon>Geomonas</taxon>
    </lineage>
</organism>
<feature type="transmembrane region" description="Helical" evidence="1">
    <location>
        <begin position="12"/>
        <end position="34"/>
    </location>
</feature>
<sequence length="252" mass="27465">MEQEQRKTSIRSTAMLLPLFAVACAVFAALLLFSSGPGARLHAWNFRTGFAMITAAGYIGLGCAVVALASSVVSVRQRHFWGIFVSLIALILALISFGIPLYWKVQAQSFPRIHDISTDLNNPPRFVAISTLRRAGVRYGGVDVATQQMKAYPELKTVVLGMPANEAYKTALLTARDLGWDIVAERPAEGTIEATDTTRWFGFKDDIVIRVVPAGERSLLDIRSVSRVGISDVGTNAKRVRAFLAKLGPSQK</sequence>
<keyword evidence="1" id="KW-0472">Membrane</keyword>
<evidence type="ECO:0000256" key="1">
    <source>
        <dbReference type="SAM" id="Phobius"/>
    </source>
</evidence>
<reference evidence="2 3" key="1">
    <citation type="submission" date="2020-12" db="EMBL/GenBank/DDBJ databases">
        <title>Geomonas sp. Red259, isolated from paddy soil.</title>
        <authorList>
            <person name="Xu Z."/>
            <person name="Zhang Z."/>
            <person name="Masuda Y."/>
            <person name="Itoh H."/>
            <person name="Senoo K."/>
        </authorList>
    </citation>
    <scope>NUCLEOTIDE SEQUENCE [LARGE SCALE GENOMIC DNA]</scope>
    <source>
        <strain evidence="2 3">Red259</strain>
    </source>
</reference>
<accession>A0ABS0YSK9</accession>
<feature type="transmembrane region" description="Helical" evidence="1">
    <location>
        <begin position="80"/>
        <end position="103"/>
    </location>
</feature>
<protein>
    <submittedName>
        <fullName evidence="2">DUF1499 domain-containing protein</fullName>
    </submittedName>
</protein>
<keyword evidence="1" id="KW-1133">Transmembrane helix</keyword>
<comment type="caution">
    <text evidence="2">The sequence shown here is derived from an EMBL/GenBank/DDBJ whole genome shotgun (WGS) entry which is preliminary data.</text>
</comment>
<proteinExistence type="predicted"/>
<name>A0ABS0YSK9_9BACT</name>
<dbReference type="PROSITE" id="PS51257">
    <property type="entry name" value="PROKAR_LIPOPROTEIN"/>
    <property type="match status" value="1"/>
</dbReference>
<keyword evidence="1" id="KW-0812">Transmembrane</keyword>
<keyword evidence="3" id="KW-1185">Reference proteome</keyword>
<dbReference type="RefSeq" id="WP_199395405.1">
    <property type="nucleotide sequence ID" value="NZ_JAEMHK010000008.1"/>
</dbReference>
<feature type="transmembrane region" description="Helical" evidence="1">
    <location>
        <begin position="46"/>
        <end position="68"/>
    </location>
</feature>
<gene>
    <name evidence="2" type="ORF">JFN90_12270</name>
</gene>